<dbReference type="Proteomes" id="UP000655225">
    <property type="component" value="Unassembled WGS sequence"/>
</dbReference>
<dbReference type="PANTHER" id="PTHR34055:SF1">
    <property type="entry name" value="EXPRESSED PROTEIN"/>
    <property type="match status" value="1"/>
</dbReference>
<proteinExistence type="predicted"/>
<keyword evidence="3" id="KW-1185">Reference proteome</keyword>
<dbReference type="AlphaFoldDB" id="A0A834ZE07"/>
<evidence type="ECO:0000313" key="2">
    <source>
        <dbReference type="EMBL" id="KAF8403885.1"/>
    </source>
</evidence>
<sequence length="303" mass="33525">MGRGRGKGKKLTVSTGHDDPGSGGEETLPAYKRRGRPQKPLKDDIDEEDDKIEEEDGEDAKTAIMSKDMKGPAAAENGKKRRKNSQVKENPDLVKEEHGVGTRLSTNDSTKSNGFRQNGSRRKSKPRRAAEAGVECKCQDLWSQCHGTGDSSVVEADGIGCSWKANKTRIITAQDNHVSLFFVKSLAFGSRTSDAVTLTEHTEKSRVAVVKAPRRKETNIVSTPEVEILPEILEMGRVIGFFLWGPELDLLKNLNHSCPHLYIFIEDQTKPLLNELGQGRLMKCSSWVKLHSEITALLDNECS</sequence>
<comment type="caution">
    <text evidence="2">The sequence shown here is derived from an EMBL/GenBank/DDBJ whole genome shotgun (WGS) entry which is preliminary data.</text>
</comment>
<feature type="compositionally biased region" description="Basic and acidic residues" evidence="1">
    <location>
        <begin position="89"/>
        <end position="100"/>
    </location>
</feature>
<feature type="compositionally biased region" description="Acidic residues" evidence="1">
    <location>
        <begin position="44"/>
        <end position="58"/>
    </location>
</feature>
<protein>
    <submittedName>
        <fullName evidence="2">Uncharacterized protein</fullName>
    </submittedName>
</protein>
<evidence type="ECO:0000313" key="3">
    <source>
        <dbReference type="Proteomes" id="UP000655225"/>
    </source>
</evidence>
<organism evidence="2 3">
    <name type="scientific">Tetracentron sinense</name>
    <name type="common">Spur-leaf</name>
    <dbReference type="NCBI Taxonomy" id="13715"/>
    <lineage>
        <taxon>Eukaryota</taxon>
        <taxon>Viridiplantae</taxon>
        <taxon>Streptophyta</taxon>
        <taxon>Embryophyta</taxon>
        <taxon>Tracheophyta</taxon>
        <taxon>Spermatophyta</taxon>
        <taxon>Magnoliopsida</taxon>
        <taxon>Trochodendrales</taxon>
        <taxon>Trochodendraceae</taxon>
        <taxon>Tetracentron</taxon>
    </lineage>
</organism>
<accession>A0A834ZE07</accession>
<name>A0A834ZE07_TETSI</name>
<feature type="compositionally biased region" description="Basic residues" evidence="1">
    <location>
        <begin position="1"/>
        <end position="10"/>
    </location>
</feature>
<evidence type="ECO:0000256" key="1">
    <source>
        <dbReference type="SAM" id="MobiDB-lite"/>
    </source>
</evidence>
<dbReference type="EMBL" id="JABCRI010000007">
    <property type="protein sequence ID" value="KAF8403885.1"/>
    <property type="molecule type" value="Genomic_DNA"/>
</dbReference>
<gene>
    <name evidence="2" type="ORF">HHK36_011991</name>
</gene>
<dbReference type="PANTHER" id="PTHR34055">
    <property type="entry name" value="OS09G0491596 PROTEIN"/>
    <property type="match status" value="1"/>
</dbReference>
<feature type="compositionally biased region" description="Polar residues" evidence="1">
    <location>
        <begin position="103"/>
        <end position="118"/>
    </location>
</feature>
<feature type="region of interest" description="Disordered" evidence="1">
    <location>
        <begin position="1"/>
        <end position="129"/>
    </location>
</feature>
<dbReference type="OrthoDB" id="693270at2759"/>
<reference evidence="2 3" key="1">
    <citation type="submission" date="2020-04" db="EMBL/GenBank/DDBJ databases">
        <title>Plant Genome Project.</title>
        <authorList>
            <person name="Zhang R.-G."/>
        </authorList>
    </citation>
    <scope>NUCLEOTIDE SEQUENCE [LARGE SCALE GENOMIC DNA]</scope>
    <source>
        <strain evidence="2">YNK0</strain>
        <tissue evidence="2">Leaf</tissue>
    </source>
</reference>